<dbReference type="Pfam" id="PF13360">
    <property type="entry name" value="PQQ_2"/>
    <property type="match status" value="2"/>
</dbReference>
<protein>
    <submittedName>
        <fullName evidence="4">Outer membrane biogenesis protein BamB</fullName>
    </submittedName>
</protein>
<gene>
    <name evidence="4" type="ORF">BG846_03183</name>
    <name evidence="3" type="ORF">K701_26500</name>
</gene>
<dbReference type="EMBL" id="MIFZ01000245">
    <property type="protein sequence ID" value="OSY51201.1"/>
    <property type="molecule type" value="Genomic_DNA"/>
</dbReference>
<dbReference type="SUPFAM" id="SSF50969">
    <property type="entry name" value="YVTN repeat-like/Quinoprotein amine dehydrogenase"/>
    <property type="match status" value="1"/>
</dbReference>
<evidence type="ECO:0000313" key="5">
    <source>
        <dbReference type="Proteomes" id="UP000194318"/>
    </source>
</evidence>
<reference evidence="4 5" key="2">
    <citation type="submission" date="2016-09" db="EMBL/GenBank/DDBJ databases">
        <title>Streptomyces fradiae DSM40063, a candidate organism with high potential of specific P450 cytochromes.</title>
        <authorList>
            <person name="Grumaz C."/>
            <person name="Vainshtein Y."/>
            <person name="Kirstahler P."/>
            <person name="Sohn K."/>
        </authorList>
    </citation>
    <scope>NUCLEOTIDE SEQUENCE [LARGE SCALE GENOMIC DNA]</scope>
    <source>
        <strain evidence="4 5">DSM 40063</strain>
    </source>
</reference>
<reference evidence="3 6" key="1">
    <citation type="submission" date="2013-05" db="EMBL/GenBank/DDBJ databases">
        <title>Genome Sequence of Streptomyces fradiae.</title>
        <authorList>
            <person name="Kirby R."/>
        </authorList>
    </citation>
    <scope>NUCLEOTIDE SEQUENCE [LARGE SCALE GENOMIC DNA]</scope>
    <source>
        <strain evidence="3 6">ATCC 10745</strain>
    </source>
</reference>
<dbReference type="Proteomes" id="UP000731519">
    <property type="component" value="Unassembled WGS sequence"/>
</dbReference>
<evidence type="ECO:0000256" key="1">
    <source>
        <dbReference type="SAM" id="MobiDB-lite"/>
    </source>
</evidence>
<dbReference type="Gene3D" id="2.130.10.10">
    <property type="entry name" value="YVTN repeat-like/Quinoprotein amine dehydrogenase"/>
    <property type="match status" value="2"/>
</dbReference>
<dbReference type="Proteomes" id="UP000194318">
    <property type="component" value="Unassembled WGS sequence"/>
</dbReference>
<organism evidence="4 5">
    <name type="scientific">Streptomyces fradiae ATCC 10745 = DSM 40063</name>
    <dbReference type="NCBI Taxonomy" id="1319510"/>
    <lineage>
        <taxon>Bacteria</taxon>
        <taxon>Bacillati</taxon>
        <taxon>Actinomycetota</taxon>
        <taxon>Actinomycetes</taxon>
        <taxon>Kitasatosporales</taxon>
        <taxon>Streptomycetaceae</taxon>
        <taxon>Streptomyces</taxon>
    </lineage>
</organism>
<dbReference type="PANTHER" id="PTHR34512">
    <property type="entry name" value="CELL SURFACE PROTEIN"/>
    <property type="match status" value="1"/>
</dbReference>
<evidence type="ECO:0000259" key="2">
    <source>
        <dbReference type="Pfam" id="PF13360"/>
    </source>
</evidence>
<dbReference type="AlphaFoldDB" id="A0A1Y2NVE8"/>
<feature type="domain" description="Pyrrolo-quinoline quinone repeat" evidence="2">
    <location>
        <begin position="98"/>
        <end position="197"/>
    </location>
</feature>
<dbReference type="InterPro" id="IPR011044">
    <property type="entry name" value="Quino_amine_DH_bsu"/>
</dbReference>
<dbReference type="SMART" id="SM00564">
    <property type="entry name" value="PQQ"/>
    <property type="match status" value="3"/>
</dbReference>
<evidence type="ECO:0000313" key="6">
    <source>
        <dbReference type="Proteomes" id="UP000731519"/>
    </source>
</evidence>
<dbReference type="InterPro" id="IPR002372">
    <property type="entry name" value="PQQ_rpt_dom"/>
</dbReference>
<feature type="region of interest" description="Disordered" evidence="1">
    <location>
        <begin position="1"/>
        <end position="43"/>
    </location>
</feature>
<dbReference type="EMBL" id="ASYR01000045">
    <property type="protein sequence ID" value="KAF0646851.1"/>
    <property type="molecule type" value="Genomic_DNA"/>
</dbReference>
<name>A0A1Y2NVE8_STRFR</name>
<proteinExistence type="predicted"/>
<dbReference type="InterPro" id="IPR015943">
    <property type="entry name" value="WD40/YVTN_repeat-like_dom_sf"/>
</dbReference>
<accession>A0A1Y2NVE8</accession>
<evidence type="ECO:0000313" key="4">
    <source>
        <dbReference type="EMBL" id="OSY51201.1"/>
    </source>
</evidence>
<dbReference type="InterPro" id="IPR018391">
    <property type="entry name" value="PQQ_b-propeller_rpt"/>
</dbReference>
<dbReference type="PANTHER" id="PTHR34512:SF30">
    <property type="entry name" value="OUTER MEMBRANE PROTEIN ASSEMBLY FACTOR BAMB"/>
    <property type="match status" value="1"/>
</dbReference>
<evidence type="ECO:0000313" key="3">
    <source>
        <dbReference type="EMBL" id="KAF0646851.1"/>
    </source>
</evidence>
<comment type="caution">
    <text evidence="4">The sequence shown here is derived from an EMBL/GenBank/DDBJ whole genome shotgun (WGS) entry which is preliminary data.</text>
</comment>
<feature type="domain" description="Pyrrolo-quinoline quinone repeat" evidence="2">
    <location>
        <begin position="236"/>
        <end position="414"/>
    </location>
</feature>
<keyword evidence="6" id="KW-1185">Reference proteome</keyword>
<sequence length="422" mass="44585">MSYVTQEAHGPDEGPAGAPRVGRSAAPPAPRFRHDPLKGILPLRPDGGTTVRWDTEPVVCGHAELLHHGDRDGAGIPVPVCASPVAVPGVGTVVGSYDGRVRLYDRTLTKAYWHVRLGGPIYSSLVADRSRRRVVVATTSGEVACVDLRGTVIWRTQTGAGIYATPTLLPEADLLVLTAFDSRCLGIDLATGTVRFARDLPRPWHAGIGSAAHRDAYASPATTADGNAVVACAEYVLCLRPDGTETWRYEAGHTIKSSPVVLTGRDEVAVCPVDGRCLFLDSGSGVLRGVAELGGKVVASPAASGRFLVVGTQDGTAHGIDADRRSVVWSAPGYGPREYTSFTVLPDGGVTAVVSRGNAVGLRPEDGRFLWETSQVLGLADHDPAMDVTPVPAPDGSMYGGSYSGMLYHFRFRTAETAKERP</sequence>